<keyword evidence="4" id="KW-1185">Reference proteome</keyword>
<reference evidence="3" key="2">
    <citation type="submission" date="2023-05" db="EMBL/GenBank/DDBJ databases">
        <authorList>
            <consortium name="Lawrence Berkeley National Laboratory"/>
            <person name="Steindorff A."/>
            <person name="Hensen N."/>
            <person name="Bonometti L."/>
            <person name="Westerberg I."/>
            <person name="Brannstrom I.O."/>
            <person name="Guillou S."/>
            <person name="Cros-Aarteil S."/>
            <person name="Calhoun S."/>
            <person name="Haridas S."/>
            <person name="Kuo A."/>
            <person name="Mondo S."/>
            <person name="Pangilinan J."/>
            <person name="Riley R."/>
            <person name="Labutti K."/>
            <person name="Andreopoulos B."/>
            <person name="Lipzen A."/>
            <person name="Chen C."/>
            <person name="Yanf M."/>
            <person name="Daum C."/>
            <person name="Ng V."/>
            <person name="Clum A."/>
            <person name="Ohm R."/>
            <person name="Martin F."/>
            <person name="Silar P."/>
            <person name="Natvig D."/>
            <person name="Lalanne C."/>
            <person name="Gautier V."/>
            <person name="Ament-Velasquez S.L."/>
            <person name="Kruys A."/>
            <person name="Hutchinson M.I."/>
            <person name="Powell A.J."/>
            <person name="Barry K."/>
            <person name="Miller A.N."/>
            <person name="Grigoriev I.V."/>
            <person name="Debuchy R."/>
            <person name="Gladieux P."/>
            <person name="Thoren M.H."/>
            <person name="Johannesson H."/>
        </authorList>
    </citation>
    <scope>NUCLEOTIDE SEQUENCE</scope>
    <source>
        <strain evidence="3">PSN243</strain>
    </source>
</reference>
<evidence type="ECO:0000256" key="2">
    <source>
        <dbReference type="SAM" id="MobiDB-lite"/>
    </source>
</evidence>
<organism evidence="3 4">
    <name type="scientific">Podospora aff. communis PSN243</name>
    <dbReference type="NCBI Taxonomy" id="3040156"/>
    <lineage>
        <taxon>Eukaryota</taxon>
        <taxon>Fungi</taxon>
        <taxon>Dikarya</taxon>
        <taxon>Ascomycota</taxon>
        <taxon>Pezizomycotina</taxon>
        <taxon>Sordariomycetes</taxon>
        <taxon>Sordariomycetidae</taxon>
        <taxon>Sordariales</taxon>
        <taxon>Podosporaceae</taxon>
        <taxon>Podospora</taxon>
    </lineage>
</organism>
<evidence type="ECO:0000313" key="4">
    <source>
        <dbReference type="Proteomes" id="UP001321760"/>
    </source>
</evidence>
<feature type="compositionally biased region" description="Polar residues" evidence="2">
    <location>
        <begin position="196"/>
        <end position="210"/>
    </location>
</feature>
<protein>
    <submittedName>
        <fullName evidence="3">Uncharacterized protein</fullName>
    </submittedName>
</protein>
<feature type="compositionally biased region" description="Basic and acidic residues" evidence="2">
    <location>
        <begin position="244"/>
        <end position="260"/>
    </location>
</feature>
<dbReference type="Proteomes" id="UP001321760">
    <property type="component" value="Unassembled WGS sequence"/>
</dbReference>
<feature type="region of interest" description="Disordered" evidence="2">
    <location>
        <begin position="486"/>
        <end position="532"/>
    </location>
</feature>
<feature type="compositionally biased region" description="Polar residues" evidence="2">
    <location>
        <begin position="397"/>
        <end position="423"/>
    </location>
</feature>
<feature type="compositionally biased region" description="Basic and acidic residues" evidence="2">
    <location>
        <begin position="424"/>
        <end position="433"/>
    </location>
</feature>
<feature type="compositionally biased region" description="Polar residues" evidence="2">
    <location>
        <begin position="446"/>
        <end position="462"/>
    </location>
</feature>
<gene>
    <name evidence="3" type="ORF">QBC34DRAFT_402683</name>
</gene>
<feature type="coiled-coil region" evidence="1">
    <location>
        <begin position="73"/>
        <end position="114"/>
    </location>
</feature>
<feature type="region of interest" description="Disordered" evidence="2">
    <location>
        <begin position="196"/>
        <end position="272"/>
    </location>
</feature>
<sequence>MQRANPPPLMLLAPMGPPMVLSANPGIQKQFEYCIETSDRRALGHIDAQFRLAEEQKRAFHREFRSDLWPKKEAQLREEGARLERKLAELGAQIRELNIQLRSLQHEKKKHEEEERRHFEYKAGMGRELEMVDTAMNQAVEWIRKQKFDYQVYIRRKLSGIPEHQLGPPVPMLGLPPGYSRPYIDGQTLHAGATNASGAQSVANAASQPHQARHPRPTFTTRACNTAGVDNGSESARPQKRARTVLEAEDKSADERDQETARPGPAPPQRQVNYADLFQDGDMVDSEIQCIIELAEAPAPAPPGQLETANDVTEPGFYVLRCTQHQNRFNRIPELVIKAAKKHMAEMHGHQAATLSDIIREFGFRVVDCDKTKASENNDLVKLNWFSKGFRTTLTPSRQLRSPSILSSVEPQDPSQTSTQTRGRTADIRERKQPQPNKAQEPHNSRAASTQRQRNRSGSTIHVVSGGQGPLASETDATQTLRSLQNQLDLPPTTSTERTALNESASQSQTPRVSVAREVGETPQTSRRKRKF</sequence>
<evidence type="ECO:0000313" key="3">
    <source>
        <dbReference type="EMBL" id="KAK4450418.1"/>
    </source>
</evidence>
<accession>A0AAV9GST0</accession>
<reference evidence="3" key="1">
    <citation type="journal article" date="2023" name="Mol. Phylogenet. Evol.">
        <title>Genome-scale phylogeny and comparative genomics of the fungal order Sordariales.</title>
        <authorList>
            <person name="Hensen N."/>
            <person name="Bonometti L."/>
            <person name="Westerberg I."/>
            <person name="Brannstrom I.O."/>
            <person name="Guillou S."/>
            <person name="Cros-Aarteil S."/>
            <person name="Calhoun S."/>
            <person name="Haridas S."/>
            <person name="Kuo A."/>
            <person name="Mondo S."/>
            <person name="Pangilinan J."/>
            <person name="Riley R."/>
            <person name="LaButti K."/>
            <person name="Andreopoulos B."/>
            <person name="Lipzen A."/>
            <person name="Chen C."/>
            <person name="Yan M."/>
            <person name="Daum C."/>
            <person name="Ng V."/>
            <person name="Clum A."/>
            <person name="Steindorff A."/>
            <person name="Ohm R.A."/>
            <person name="Martin F."/>
            <person name="Silar P."/>
            <person name="Natvig D.O."/>
            <person name="Lalanne C."/>
            <person name="Gautier V."/>
            <person name="Ament-Velasquez S.L."/>
            <person name="Kruys A."/>
            <person name="Hutchinson M.I."/>
            <person name="Powell A.J."/>
            <person name="Barry K."/>
            <person name="Miller A.N."/>
            <person name="Grigoriev I.V."/>
            <person name="Debuchy R."/>
            <person name="Gladieux P."/>
            <person name="Hiltunen Thoren M."/>
            <person name="Johannesson H."/>
        </authorList>
    </citation>
    <scope>NUCLEOTIDE SEQUENCE</scope>
    <source>
        <strain evidence="3">PSN243</strain>
    </source>
</reference>
<comment type="caution">
    <text evidence="3">The sequence shown here is derived from an EMBL/GenBank/DDBJ whole genome shotgun (WGS) entry which is preliminary data.</text>
</comment>
<dbReference type="EMBL" id="MU865932">
    <property type="protein sequence ID" value="KAK4450418.1"/>
    <property type="molecule type" value="Genomic_DNA"/>
</dbReference>
<proteinExistence type="predicted"/>
<feature type="compositionally biased region" description="Polar residues" evidence="2">
    <location>
        <begin position="486"/>
        <end position="512"/>
    </location>
</feature>
<evidence type="ECO:0000256" key="1">
    <source>
        <dbReference type="SAM" id="Coils"/>
    </source>
</evidence>
<dbReference type="AlphaFoldDB" id="A0AAV9GST0"/>
<feature type="region of interest" description="Disordered" evidence="2">
    <location>
        <begin position="397"/>
        <end position="473"/>
    </location>
</feature>
<keyword evidence="1" id="KW-0175">Coiled coil</keyword>
<name>A0AAV9GST0_9PEZI</name>